<dbReference type="NCBIfam" id="NF006696">
    <property type="entry name" value="PRK09243.1-3"/>
    <property type="match status" value="1"/>
</dbReference>
<dbReference type="Gene3D" id="3.20.20.70">
    <property type="entry name" value="Aldolase class I"/>
    <property type="match status" value="1"/>
</dbReference>
<name>A0ABX1QEX6_9RHOO</name>
<dbReference type="RefSeq" id="WP_169262080.1">
    <property type="nucleotide sequence ID" value="NZ_WTVQ01000045.1"/>
</dbReference>
<comment type="similarity">
    <text evidence="2 9">Belongs to the NAPRTase family.</text>
</comment>
<evidence type="ECO:0000313" key="14">
    <source>
        <dbReference type="Proteomes" id="UP000648984"/>
    </source>
</evidence>
<evidence type="ECO:0000256" key="4">
    <source>
        <dbReference type="ARBA" id="ARBA00022553"/>
    </source>
</evidence>
<dbReference type="Pfam" id="PF17767">
    <property type="entry name" value="NAPRTase_N"/>
    <property type="match status" value="1"/>
</dbReference>
<dbReference type="CDD" id="cd01570">
    <property type="entry name" value="NAPRTase_A"/>
    <property type="match status" value="1"/>
</dbReference>
<feature type="domain" description="Nicotinate phosphoribosyltransferase N-terminal" evidence="11">
    <location>
        <begin position="12"/>
        <end position="134"/>
    </location>
</feature>
<keyword evidence="4" id="KW-0597">Phosphoprotein</keyword>
<dbReference type="EC" id="6.3.4.21" evidence="3 9"/>
<feature type="domain" description="Nicotinate/nicotinamide phosphoribosyltransferase" evidence="10">
    <location>
        <begin position="156"/>
        <end position="336"/>
    </location>
</feature>
<evidence type="ECO:0000259" key="11">
    <source>
        <dbReference type="Pfam" id="PF17767"/>
    </source>
</evidence>
<proteinExistence type="inferred from homology"/>
<evidence type="ECO:0000256" key="5">
    <source>
        <dbReference type="ARBA" id="ARBA00022598"/>
    </source>
</evidence>
<keyword evidence="5 9" id="KW-0436">Ligase</keyword>
<evidence type="ECO:0000256" key="2">
    <source>
        <dbReference type="ARBA" id="ARBA00010897"/>
    </source>
</evidence>
<gene>
    <name evidence="13" type="ORF">GPA25_19510</name>
</gene>
<dbReference type="GO" id="GO:0004516">
    <property type="term" value="F:nicotinate phosphoribosyltransferase activity"/>
    <property type="evidence" value="ECO:0007669"/>
    <property type="project" value="UniProtKB-EC"/>
</dbReference>
<dbReference type="EMBL" id="WTVQ01000045">
    <property type="protein sequence ID" value="NMG76944.1"/>
    <property type="molecule type" value="Genomic_DNA"/>
</dbReference>
<dbReference type="InterPro" id="IPR036068">
    <property type="entry name" value="Nicotinate_pribotase-like_C"/>
</dbReference>
<keyword evidence="13" id="KW-0328">Glycosyltransferase</keyword>
<sequence>MTTLPRAPEHALLTDLYQLTMLQAYFDGGMTETASFEFFVRKLPEKRNFLIAAGLEQVLDYLEALHFSAAELEWLAGCGRFHPRFIDSLATLRFTGDVDAMDEGTVFFADEPILRVTAPLPQAQLVESRIINLLQFQSLVASKAARCALAASGRLLVDFGLRRAHGAEAGLLSARASYLAGFSGTATVLAGMQWGVPLYGTMAHSFIQAHDDEVAAFEHFARSQPSANTMLIDTYDTDAAAHKLVALAERLRPDGITIQAVRIDSGDLGEQARRVRAILDAGGLNAVRVFVSGNLDEYAVRDLVAAGAPIDGFGVGTRMNTSADYPYLDCAYKLQEYAGQARRKRSEGKATWPGRKQVYRHRDADGRVTGDLLTTADDRAPGEALLRPVMRAGRQLAATPALTTVREHAATQLGALPAALRGLDPAPPYPVTVSDPLHALADAVDQRLQRNPSPDDRRSRP</sequence>
<evidence type="ECO:0000256" key="6">
    <source>
        <dbReference type="ARBA" id="ARBA00022642"/>
    </source>
</evidence>
<dbReference type="InterPro" id="IPR040727">
    <property type="entry name" value="NAPRTase_N"/>
</dbReference>
<feature type="domain" description="Nicotinate phosphoribosyltransferase C-terminal" evidence="12">
    <location>
        <begin position="383"/>
        <end position="440"/>
    </location>
</feature>
<dbReference type="Pfam" id="PF17956">
    <property type="entry name" value="NAPRTase_C"/>
    <property type="match status" value="1"/>
</dbReference>
<dbReference type="SUPFAM" id="SSF51690">
    <property type="entry name" value="Nicotinate/Quinolinate PRTase C-terminal domain-like"/>
    <property type="match status" value="1"/>
</dbReference>
<comment type="caution">
    <text evidence="13">The sequence shown here is derived from an EMBL/GenBank/DDBJ whole genome shotgun (WGS) entry which is preliminary data.</text>
</comment>
<dbReference type="PANTHER" id="PTHR11098">
    <property type="entry name" value="NICOTINATE PHOSPHORIBOSYLTRANSFERASE"/>
    <property type="match status" value="1"/>
</dbReference>
<dbReference type="InterPro" id="IPR041619">
    <property type="entry name" value="NAPRTase_C"/>
</dbReference>
<dbReference type="InterPro" id="IPR007229">
    <property type="entry name" value="Nic_PRibTrfase-Fam"/>
</dbReference>
<dbReference type="Gene3D" id="3.20.140.10">
    <property type="entry name" value="nicotinate phosphoribosyltransferase"/>
    <property type="match status" value="1"/>
</dbReference>
<evidence type="ECO:0000256" key="7">
    <source>
        <dbReference type="ARBA" id="ARBA00022679"/>
    </source>
</evidence>
<evidence type="ECO:0000256" key="9">
    <source>
        <dbReference type="RuleBase" id="RU365100"/>
    </source>
</evidence>
<dbReference type="NCBIfam" id="NF009131">
    <property type="entry name" value="PRK12484.1"/>
    <property type="match status" value="1"/>
</dbReference>
<evidence type="ECO:0000256" key="1">
    <source>
        <dbReference type="ARBA" id="ARBA00004952"/>
    </source>
</evidence>
<keyword evidence="7 9" id="KW-0808">Transferase</keyword>
<comment type="function">
    <text evidence="9">Catalyzes the first step in the biosynthesis of NAD from nicotinic acid, the ATP-dependent synthesis of beta-nicotinate D-ribonucleotide from nicotinate and 5-phospho-D-ribose 1-phosphate.</text>
</comment>
<dbReference type="Pfam" id="PF04095">
    <property type="entry name" value="NAPRTase"/>
    <property type="match status" value="1"/>
</dbReference>
<evidence type="ECO:0000259" key="12">
    <source>
        <dbReference type="Pfam" id="PF17956"/>
    </source>
</evidence>
<evidence type="ECO:0000256" key="8">
    <source>
        <dbReference type="ARBA" id="ARBA00048668"/>
    </source>
</evidence>
<dbReference type="InterPro" id="IPR013785">
    <property type="entry name" value="Aldolase_TIM"/>
</dbReference>
<reference evidence="13 14" key="1">
    <citation type="submission" date="2019-12" db="EMBL/GenBank/DDBJ databases">
        <title>Comparative genomics gives insights into the taxonomy of the Azoarcus-Aromatoleum group and reveals separate origins of nif in the plant-associated Azoarcus and non-plant-associated Aromatoleum sub-groups.</title>
        <authorList>
            <person name="Lafos M."/>
            <person name="Maluk M."/>
            <person name="Batista M."/>
            <person name="Junghare M."/>
            <person name="Carmona M."/>
            <person name="Faoro H."/>
            <person name="Cruz L.M."/>
            <person name="Battistoni F."/>
            <person name="De Souza E."/>
            <person name="Pedrosa F."/>
            <person name="Chen W.-M."/>
            <person name="Poole P.S."/>
            <person name="Dixon R.A."/>
            <person name="James E.K."/>
        </authorList>
    </citation>
    <scope>NUCLEOTIDE SEQUENCE [LARGE SCALE GENOMIC DNA]</scope>
    <source>
        <strain evidence="13 14">22Lin</strain>
    </source>
</reference>
<dbReference type="SUPFAM" id="SSF54675">
    <property type="entry name" value="Nicotinate/Quinolinate PRTase N-terminal domain-like"/>
    <property type="match status" value="1"/>
</dbReference>
<dbReference type="NCBIfam" id="TIGR01513">
    <property type="entry name" value="NAPRTase_put"/>
    <property type="match status" value="1"/>
</dbReference>
<keyword evidence="14" id="KW-1185">Reference proteome</keyword>
<keyword evidence="6 9" id="KW-0662">Pyridine nucleotide biosynthesis</keyword>
<comment type="PTM">
    <text evidence="9">Transiently phosphorylated on a His residue during the reaction cycle. Phosphorylation strongly increases the affinity for substrates and increases the rate of nicotinate D-ribonucleotide production. Dephosphorylation regenerates the low-affinity form of the enzyme, leading to product release.</text>
</comment>
<comment type="catalytic activity">
    <reaction evidence="8 9">
        <text>5-phospho-alpha-D-ribose 1-diphosphate + nicotinate + ATP + H2O = nicotinate beta-D-ribonucleotide + ADP + phosphate + diphosphate</text>
        <dbReference type="Rhea" id="RHEA:36163"/>
        <dbReference type="ChEBI" id="CHEBI:15377"/>
        <dbReference type="ChEBI" id="CHEBI:30616"/>
        <dbReference type="ChEBI" id="CHEBI:32544"/>
        <dbReference type="ChEBI" id="CHEBI:33019"/>
        <dbReference type="ChEBI" id="CHEBI:43474"/>
        <dbReference type="ChEBI" id="CHEBI:57502"/>
        <dbReference type="ChEBI" id="CHEBI:58017"/>
        <dbReference type="ChEBI" id="CHEBI:456216"/>
        <dbReference type="EC" id="6.3.4.21"/>
    </reaction>
</comment>
<comment type="pathway">
    <text evidence="1 9">Cofactor biosynthesis; NAD(+) biosynthesis; nicotinate D-ribonucleotide from nicotinate: step 1/1.</text>
</comment>
<dbReference type="GO" id="GO:0016757">
    <property type="term" value="F:glycosyltransferase activity"/>
    <property type="evidence" value="ECO:0007669"/>
    <property type="project" value="UniProtKB-KW"/>
</dbReference>
<dbReference type="PANTHER" id="PTHR11098:SF1">
    <property type="entry name" value="NICOTINATE PHOSPHORIBOSYLTRANSFERASE"/>
    <property type="match status" value="1"/>
</dbReference>
<evidence type="ECO:0000256" key="3">
    <source>
        <dbReference type="ARBA" id="ARBA00013236"/>
    </source>
</evidence>
<organism evidence="13 14">
    <name type="scientific">Aromatoleum diolicum</name>
    <dbReference type="NCBI Taxonomy" id="75796"/>
    <lineage>
        <taxon>Bacteria</taxon>
        <taxon>Pseudomonadati</taxon>
        <taxon>Pseudomonadota</taxon>
        <taxon>Betaproteobacteria</taxon>
        <taxon>Rhodocyclales</taxon>
        <taxon>Rhodocyclaceae</taxon>
        <taxon>Aromatoleum</taxon>
    </lineage>
</organism>
<protein>
    <recommendedName>
        <fullName evidence="3 9">Nicotinate phosphoribosyltransferase</fullName>
        <ecNumber evidence="3 9">6.3.4.21</ecNumber>
    </recommendedName>
</protein>
<dbReference type="InterPro" id="IPR041525">
    <property type="entry name" value="N/Namide_PRibTrfase"/>
</dbReference>
<dbReference type="PIRSF" id="PIRSF000484">
    <property type="entry name" value="NAPRT"/>
    <property type="match status" value="1"/>
</dbReference>
<accession>A0ABX1QEX6</accession>
<evidence type="ECO:0000259" key="10">
    <source>
        <dbReference type="Pfam" id="PF04095"/>
    </source>
</evidence>
<dbReference type="Proteomes" id="UP000648984">
    <property type="component" value="Unassembled WGS sequence"/>
</dbReference>
<dbReference type="InterPro" id="IPR006405">
    <property type="entry name" value="Nic_PRibTrfase_pncB"/>
</dbReference>
<evidence type="ECO:0000313" key="13">
    <source>
        <dbReference type="EMBL" id="NMG76944.1"/>
    </source>
</evidence>